<dbReference type="OMA" id="TYQHMFQ"/>
<reference evidence="2 3" key="1">
    <citation type="journal article" date="2014" name="Curr. Biol.">
        <title>The genome of the clonal raider ant Cerapachys biroi.</title>
        <authorList>
            <person name="Oxley P.R."/>
            <person name="Ji L."/>
            <person name="Fetter-Pruneda I."/>
            <person name="McKenzie S.K."/>
            <person name="Li C."/>
            <person name="Hu H."/>
            <person name="Zhang G."/>
            <person name="Kronauer D.J."/>
        </authorList>
    </citation>
    <scope>NUCLEOTIDE SEQUENCE [LARGE SCALE GENOMIC DNA]</scope>
</reference>
<feature type="region of interest" description="Disordered" evidence="1">
    <location>
        <begin position="277"/>
        <end position="409"/>
    </location>
</feature>
<sequence length="409" mass="44085">MASSSETSRGAKRRTVVNGSTTRNRANAGLENGTGGEDGCDSGLSSESSTPTNGSPPPRQPKTPSNGQVVVAGAASAAALRAKNNSSRIGSDRMSRLFRSRSGTESPRSLDNMRNRQVSSPMRSSGNVTSNWLQISSPCVDSGDEASLRIDRGTYQYMFQDIVSIKTMLLKLKRILQETETLNPFDNAKNGLFCNLNEGGTGTIDVSTSPGSGGSSIADELADLRRQVVFLQGQVEDRDRTIQLLELQMSKLQGPKNGDVQNCILPTRNISSVDTCNAATQTEKTRPVSAGPSLLQSLPQDGVMGPLVSWSDSSDRQRPSLLSELNSAGSPRKPIERLPHTLRLRQEQAPARRGNAHTRRHSSESVTGSPRSKDCAKPPCDSNDMEQRDAKIEGNTVKSLIPTPRKLRL</sequence>
<gene>
    <name evidence="2" type="ORF">X777_03391</name>
</gene>
<protein>
    <submittedName>
        <fullName evidence="2">Uncharacterized protein</fullName>
    </submittedName>
</protein>
<feature type="compositionally biased region" description="Polar residues" evidence="1">
    <location>
        <begin position="43"/>
        <end position="53"/>
    </location>
</feature>
<evidence type="ECO:0000256" key="1">
    <source>
        <dbReference type="SAM" id="MobiDB-lite"/>
    </source>
</evidence>
<dbReference type="AlphaFoldDB" id="A0A026X239"/>
<proteinExistence type="predicted"/>
<organism evidence="2 3">
    <name type="scientific">Ooceraea biroi</name>
    <name type="common">Clonal raider ant</name>
    <name type="synonym">Cerapachys biroi</name>
    <dbReference type="NCBI Taxonomy" id="2015173"/>
    <lineage>
        <taxon>Eukaryota</taxon>
        <taxon>Metazoa</taxon>
        <taxon>Ecdysozoa</taxon>
        <taxon>Arthropoda</taxon>
        <taxon>Hexapoda</taxon>
        <taxon>Insecta</taxon>
        <taxon>Pterygota</taxon>
        <taxon>Neoptera</taxon>
        <taxon>Endopterygota</taxon>
        <taxon>Hymenoptera</taxon>
        <taxon>Apocrita</taxon>
        <taxon>Aculeata</taxon>
        <taxon>Formicoidea</taxon>
        <taxon>Formicidae</taxon>
        <taxon>Dorylinae</taxon>
        <taxon>Ooceraea</taxon>
    </lineage>
</organism>
<accession>A0A026X239</accession>
<dbReference type="EMBL" id="KK107021">
    <property type="protein sequence ID" value="EZA62357.1"/>
    <property type="molecule type" value="Genomic_DNA"/>
</dbReference>
<name>A0A026X239_OOCBI</name>
<dbReference type="OrthoDB" id="10046062at2759"/>
<evidence type="ECO:0000313" key="2">
    <source>
        <dbReference type="EMBL" id="EZA62357.1"/>
    </source>
</evidence>
<dbReference type="Proteomes" id="UP000053097">
    <property type="component" value="Unassembled WGS sequence"/>
</dbReference>
<feature type="region of interest" description="Disordered" evidence="1">
    <location>
        <begin position="1"/>
        <end position="67"/>
    </location>
</feature>
<feature type="compositionally biased region" description="Polar residues" evidence="1">
    <location>
        <begin position="115"/>
        <end position="130"/>
    </location>
</feature>
<keyword evidence="3" id="KW-1185">Reference proteome</keyword>
<evidence type="ECO:0000313" key="3">
    <source>
        <dbReference type="Proteomes" id="UP000053097"/>
    </source>
</evidence>
<feature type="region of interest" description="Disordered" evidence="1">
    <location>
        <begin position="80"/>
        <end position="130"/>
    </location>
</feature>